<evidence type="ECO:0000313" key="13">
    <source>
        <dbReference type="Ensembl" id="ENSGACP00000012464.2"/>
    </source>
</evidence>
<evidence type="ECO:0000256" key="4">
    <source>
        <dbReference type="ARBA" id="ARBA00022989"/>
    </source>
</evidence>
<evidence type="ECO:0000259" key="12">
    <source>
        <dbReference type="PROSITE" id="PS50963"/>
    </source>
</evidence>
<dbReference type="Gene3D" id="3.10.100.10">
    <property type="entry name" value="Mannose-Binding Protein A, subunit A"/>
    <property type="match status" value="1"/>
</dbReference>
<evidence type="ECO:0000256" key="7">
    <source>
        <dbReference type="ARBA" id="ARBA00023170"/>
    </source>
</evidence>
<dbReference type="CTD" id="564249"/>
<keyword evidence="8" id="KW-0325">Glycoprotein</keyword>
<dbReference type="RefSeq" id="XP_040018149.1">
    <property type="nucleotide sequence ID" value="XM_040162215.1"/>
</dbReference>
<evidence type="ECO:0000256" key="11">
    <source>
        <dbReference type="SAM" id="Phobius"/>
    </source>
</evidence>
<keyword evidence="4 11" id="KW-1133">Transmembrane helix</keyword>
<evidence type="ECO:0000256" key="9">
    <source>
        <dbReference type="PROSITE-ProRule" id="PRU00323"/>
    </source>
</evidence>
<comment type="subcellular location">
    <subcellularLocation>
        <location evidence="1">Membrane</location>
        <topology evidence="1">Single-pass membrane protein</topology>
    </subcellularLocation>
</comment>
<evidence type="ECO:0000256" key="3">
    <source>
        <dbReference type="ARBA" id="ARBA00022729"/>
    </source>
</evidence>
<name>G3P4E1_GASAC</name>
<dbReference type="AlphaFoldDB" id="G3P4E1"/>
<protein>
    <recommendedName>
        <fullName evidence="12">Link domain-containing protein</fullName>
    </recommendedName>
</protein>
<dbReference type="InParanoid" id="G3P4E1"/>
<keyword evidence="2 11" id="KW-0812">Transmembrane</keyword>
<organism evidence="13 14">
    <name type="scientific">Gasterosteus aculeatus aculeatus</name>
    <name type="common">three-spined stickleback</name>
    <dbReference type="NCBI Taxonomy" id="481459"/>
    <lineage>
        <taxon>Eukaryota</taxon>
        <taxon>Metazoa</taxon>
        <taxon>Chordata</taxon>
        <taxon>Craniata</taxon>
        <taxon>Vertebrata</taxon>
        <taxon>Euteleostomi</taxon>
        <taxon>Actinopterygii</taxon>
        <taxon>Neopterygii</taxon>
        <taxon>Teleostei</taxon>
        <taxon>Neoteleostei</taxon>
        <taxon>Acanthomorphata</taxon>
        <taxon>Eupercaria</taxon>
        <taxon>Perciformes</taxon>
        <taxon>Cottioidei</taxon>
        <taxon>Gasterosteales</taxon>
        <taxon>Gasterosteidae</taxon>
        <taxon>Gasterosteus</taxon>
    </lineage>
</organism>
<comment type="caution">
    <text evidence="9">Lacks conserved residue(s) required for the propagation of feature annotation.</text>
</comment>
<dbReference type="InterPro" id="IPR043210">
    <property type="entry name" value="CD44_antigen-like"/>
</dbReference>
<evidence type="ECO:0000256" key="10">
    <source>
        <dbReference type="SAM" id="MobiDB-lite"/>
    </source>
</evidence>
<dbReference type="STRING" id="69293.ENSGACP00000012464"/>
<keyword evidence="3" id="KW-0732">Signal</keyword>
<reference evidence="13 14" key="1">
    <citation type="journal article" date="2021" name="G3 (Bethesda)">
        <title>Improved contiguity of the threespine stickleback genome using long-read sequencing.</title>
        <authorList>
            <person name="Nath S."/>
            <person name="Shaw D.E."/>
            <person name="White M.A."/>
        </authorList>
    </citation>
    <scope>NUCLEOTIDE SEQUENCE [LARGE SCALE GENOMIC DNA]</scope>
    <source>
        <strain evidence="13 14">Lake Benthic</strain>
    </source>
</reference>
<dbReference type="Proteomes" id="UP000007635">
    <property type="component" value="Chromosome XIX"/>
</dbReference>
<reference evidence="13" key="2">
    <citation type="submission" date="2025-08" db="UniProtKB">
        <authorList>
            <consortium name="Ensembl"/>
        </authorList>
    </citation>
    <scope>IDENTIFICATION</scope>
</reference>
<feature type="region of interest" description="Disordered" evidence="10">
    <location>
        <begin position="293"/>
        <end position="329"/>
    </location>
</feature>
<feature type="disulfide bond" evidence="9">
    <location>
        <begin position="72"/>
        <end position="93"/>
    </location>
</feature>
<reference evidence="13" key="3">
    <citation type="submission" date="2025-09" db="UniProtKB">
        <authorList>
            <consortium name="Ensembl"/>
        </authorList>
    </citation>
    <scope>IDENTIFICATION</scope>
</reference>
<keyword evidence="5 11" id="KW-0472">Membrane</keyword>
<evidence type="ECO:0000313" key="14">
    <source>
        <dbReference type="Proteomes" id="UP000007635"/>
    </source>
</evidence>
<dbReference type="InterPro" id="IPR000538">
    <property type="entry name" value="Link_dom"/>
</dbReference>
<dbReference type="InterPro" id="IPR016186">
    <property type="entry name" value="C-type_lectin-like/link_sf"/>
</dbReference>
<evidence type="ECO:0000256" key="6">
    <source>
        <dbReference type="ARBA" id="ARBA00023157"/>
    </source>
</evidence>
<sequence>MKGHRAAFLLASDSERTRVPRSHRVAGVFLLIEGGEYTFDSGAAEAACRILNVAIATRAQVERAQRRGLEMCKFGWIAEQIAVVPRLTADKNCGQGATGVVKWRAKLDQKFGVFCFNASDFVETPNGSTAGAQSSPLPTTVPPRPEPGGPSRASATKPPPSMAPTSTNAPERTAFPPAITPLVGTTHSTRISTTYPPPKPSSTHVPTSLSPLRTSKPSAIALTFLPSARAFSFSLSAESATPQPTSSATPSSGNTVATALIVLGSIVAVAIVAVLLVRYYKLNVFTYWPRGPQRDDTETEMWKHGDGETDLYSGHEGEEEESDRKYSSDITLCVNPDFRTNTSQ</sequence>
<dbReference type="InterPro" id="IPR016187">
    <property type="entry name" value="CTDL_fold"/>
</dbReference>
<dbReference type="GO" id="GO:0004888">
    <property type="term" value="F:transmembrane signaling receptor activity"/>
    <property type="evidence" value="ECO:0007669"/>
    <property type="project" value="TreeGrafter"/>
</dbReference>
<dbReference type="PANTHER" id="PTHR10225:SF2">
    <property type="entry name" value="LYMPHATIC VESSEL ENDOTHELIAL HYALURONIC ACID RECEPTOR 1"/>
    <property type="match status" value="1"/>
</dbReference>
<keyword evidence="7" id="KW-0675">Receptor</keyword>
<accession>G3P4E1</accession>
<feature type="region of interest" description="Disordered" evidence="10">
    <location>
        <begin position="126"/>
        <end position="212"/>
    </location>
</feature>
<dbReference type="GO" id="GO:0005886">
    <property type="term" value="C:plasma membrane"/>
    <property type="evidence" value="ECO:0007669"/>
    <property type="project" value="TreeGrafter"/>
</dbReference>
<dbReference type="PANTHER" id="PTHR10225">
    <property type="entry name" value="HYALURONAN RECEPTOR"/>
    <property type="match status" value="1"/>
</dbReference>
<dbReference type="GeneTree" id="ENSGT00530000063822"/>
<dbReference type="GO" id="GO:0005540">
    <property type="term" value="F:hyaluronic acid binding"/>
    <property type="evidence" value="ECO:0007669"/>
    <property type="project" value="InterPro"/>
</dbReference>
<evidence type="ECO:0000256" key="1">
    <source>
        <dbReference type="ARBA" id="ARBA00004167"/>
    </source>
</evidence>
<dbReference type="OMA" id="AHYKSSI"/>
<dbReference type="eggNOG" id="ENOG502SVBI">
    <property type="taxonomic scope" value="Eukaryota"/>
</dbReference>
<dbReference type="SMART" id="SM00445">
    <property type="entry name" value="LINK"/>
    <property type="match status" value="1"/>
</dbReference>
<proteinExistence type="predicted"/>
<dbReference type="GO" id="GO:0007155">
    <property type="term" value="P:cell adhesion"/>
    <property type="evidence" value="ECO:0007669"/>
    <property type="project" value="InterPro"/>
</dbReference>
<dbReference type="PROSITE" id="PS50963">
    <property type="entry name" value="LINK_2"/>
    <property type="match status" value="1"/>
</dbReference>
<evidence type="ECO:0000256" key="2">
    <source>
        <dbReference type="ARBA" id="ARBA00022692"/>
    </source>
</evidence>
<dbReference type="Pfam" id="PF00193">
    <property type="entry name" value="Xlink"/>
    <property type="match status" value="1"/>
</dbReference>
<dbReference type="SUPFAM" id="SSF56436">
    <property type="entry name" value="C-type lectin-like"/>
    <property type="match status" value="1"/>
</dbReference>
<feature type="compositionally biased region" description="Pro residues" evidence="10">
    <location>
        <begin position="139"/>
        <end position="148"/>
    </location>
</feature>
<feature type="compositionally biased region" description="Basic and acidic residues" evidence="10">
    <location>
        <begin position="293"/>
        <end position="307"/>
    </location>
</feature>
<keyword evidence="6 9" id="KW-1015">Disulfide bond</keyword>
<dbReference type="Bgee" id="ENSGACG00000009450">
    <property type="expression patterns" value="Expressed in heart and 6 other cell types or tissues"/>
</dbReference>
<keyword evidence="14" id="KW-1185">Reference proteome</keyword>
<evidence type="ECO:0000256" key="8">
    <source>
        <dbReference type="ARBA" id="ARBA00023180"/>
    </source>
</evidence>
<dbReference type="GeneID" id="120808906"/>
<dbReference type="PROSITE" id="PS01241">
    <property type="entry name" value="LINK_1"/>
    <property type="match status" value="1"/>
</dbReference>
<feature type="domain" description="Link" evidence="12">
    <location>
        <begin position="27"/>
        <end position="117"/>
    </location>
</feature>
<feature type="transmembrane region" description="Helical" evidence="11">
    <location>
        <begin position="256"/>
        <end position="280"/>
    </location>
</feature>
<evidence type="ECO:0000256" key="5">
    <source>
        <dbReference type="ARBA" id="ARBA00023136"/>
    </source>
</evidence>
<dbReference type="Ensembl" id="ENSGACT00000012488.2">
    <property type="protein sequence ID" value="ENSGACP00000012464.2"/>
    <property type="gene ID" value="ENSGACG00000009450.2"/>
</dbReference>